<dbReference type="Proteomes" id="UP000278962">
    <property type="component" value="Unassembled WGS sequence"/>
</dbReference>
<dbReference type="AlphaFoldDB" id="A0A660L4S1"/>
<protein>
    <submittedName>
        <fullName evidence="3">Carbon monoxide dehydrogenase subunit G</fullName>
    </submittedName>
</protein>
<evidence type="ECO:0000313" key="3">
    <source>
        <dbReference type="EMBL" id="RKQ86550.1"/>
    </source>
</evidence>
<name>A0A660L4S1_9ACTN</name>
<evidence type="ECO:0000256" key="1">
    <source>
        <dbReference type="SAM" id="MobiDB-lite"/>
    </source>
</evidence>
<dbReference type="OrthoDB" id="9808623at2"/>
<keyword evidence="2" id="KW-0472">Membrane</keyword>
<dbReference type="Pfam" id="PF06240">
    <property type="entry name" value="COXG"/>
    <property type="match status" value="1"/>
</dbReference>
<keyword evidence="2" id="KW-0812">Transmembrane</keyword>
<dbReference type="EMBL" id="RBIL01000002">
    <property type="protein sequence ID" value="RKQ86550.1"/>
    <property type="molecule type" value="Genomic_DNA"/>
</dbReference>
<dbReference type="PANTHER" id="PTHR38588:SF1">
    <property type="entry name" value="BLL0334 PROTEIN"/>
    <property type="match status" value="1"/>
</dbReference>
<feature type="region of interest" description="Disordered" evidence="1">
    <location>
        <begin position="149"/>
        <end position="208"/>
    </location>
</feature>
<sequence>MKLENDFTVPASIDEAWAFLLDVPRVAPCLPGATVEPETDENGSYKGTMKLKIGPITAQYKGTVKIQEADEANHTVAMRAQAKDARGQGSASATITSSMEETPEGTKVSVVTDMRVTGPAAQFGRGVMQDVSAKLMKRFADCLAEQLSGGTAESEAASTEEKPTDTPKTEDAGVPSASSGVSSAEAETKVPDASSGTPTSTTPPPRQAEDVLDLGEAAGGAVLKRALPLVGGVVALLVLIRIIRR</sequence>
<reference evidence="3 4" key="1">
    <citation type="submission" date="2018-10" db="EMBL/GenBank/DDBJ databases">
        <title>Genomic Encyclopedia of Archaeal and Bacterial Type Strains, Phase II (KMG-II): from individual species to whole genera.</title>
        <authorList>
            <person name="Goeker M."/>
        </authorList>
    </citation>
    <scope>NUCLEOTIDE SEQUENCE [LARGE SCALE GENOMIC DNA]</scope>
    <source>
        <strain evidence="3 4">DSM 14954</strain>
    </source>
</reference>
<feature type="region of interest" description="Disordered" evidence="1">
    <location>
        <begin position="81"/>
        <end position="107"/>
    </location>
</feature>
<evidence type="ECO:0000256" key="2">
    <source>
        <dbReference type="SAM" id="Phobius"/>
    </source>
</evidence>
<accession>A0A660L4S1</accession>
<feature type="compositionally biased region" description="Basic and acidic residues" evidence="1">
    <location>
        <begin position="159"/>
        <end position="171"/>
    </location>
</feature>
<evidence type="ECO:0000313" key="4">
    <source>
        <dbReference type="Proteomes" id="UP000278962"/>
    </source>
</evidence>
<comment type="caution">
    <text evidence="3">The sequence shown here is derived from an EMBL/GenBank/DDBJ whole genome shotgun (WGS) entry which is preliminary data.</text>
</comment>
<dbReference type="RefSeq" id="WP_121254377.1">
    <property type="nucleotide sequence ID" value="NZ_RBIL01000002.1"/>
</dbReference>
<dbReference type="PANTHER" id="PTHR38588">
    <property type="entry name" value="BLL0334 PROTEIN"/>
    <property type="match status" value="1"/>
</dbReference>
<feature type="transmembrane region" description="Helical" evidence="2">
    <location>
        <begin position="226"/>
        <end position="243"/>
    </location>
</feature>
<organism evidence="3 4">
    <name type="scientific">Solirubrobacter pauli</name>
    <dbReference type="NCBI Taxonomy" id="166793"/>
    <lineage>
        <taxon>Bacteria</taxon>
        <taxon>Bacillati</taxon>
        <taxon>Actinomycetota</taxon>
        <taxon>Thermoleophilia</taxon>
        <taxon>Solirubrobacterales</taxon>
        <taxon>Solirubrobacteraceae</taxon>
        <taxon>Solirubrobacter</taxon>
    </lineage>
</organism>
<dbReference type="InterPro" id="IPR023393">
    <property type="entry name" value="START-like_dom_sf"/>
</dbReference>
<dbReference type="SUPFAM" id="SSF55961">
    <property type="entry name" value="Bet v1-like"/>
    <property type="match status" value="1"/>
</dbReference>
<keyword evidence="2" id="KW-1133">Transmembrane helix</keyword>
<proteinExistence type="predicted"/>
<dbReference type="Gene3D" id="3.30.530.20">
    <property type="match status" value="1"/>
</dbReference>
<gene>
    <name evidence="3" type="ORF">C8N24_4563</name>
</gene>
<feature type="compositionally biased region" description="Low complexity" evidence="1">
    <location>
        <begin position="172"/>
        <end position="185"/>
    </location>
</feature>
<dbReference type="InterPro" id="IPR010419">
    <property type="entry name" value="CO_DH_gsu"/>
</dbReference>
<dbReference type="CDD" id="cd07823">
    <property type="entry name" value="SRPBCC_5"/>
    <property type="match status" value="1"/>
</dbReference>
<keyword evidence="4" id="KW-1185">Reference proteome</keyword>
<feature type="compositionally biased region" description="Polar residues" evidence="1">
    <location>
        <begin position="89"/>
        <end position="100"/>
    </location>
</feature>